<evidence type="ECO:0000313" key="1">
    <source>
        <dbReference type="EMBL" id="VDD95460.1"/>
    </source>
</evidence>
<dbReference type="Proteomes" id="UP000274131">
    <property type="component" value="Unassembled WGS sequence"/>
</dbReference>
<evidence type="ECO:0000313" key="3">
    <source>
        <dbReference type="WBParaSite" id="EVEC_0001088601-mRNA-1"/>
    </source>
</evidence>
<accession>A0A0N4VJ65</accession>
<evidence type="ECO:0000313" key="2">
    <source>
        <dbReference type="Proteomes" id="UP000274131"/>
    </source>
</evidence>
<proteinExistence type="predicted"/>
<dbReference type="WBParaSite" id="EVEC_0001088601-mRNA-1">
    <property type="protein sequence ID" value="EVEC_0001088601-mRNA-1"/>
    <property type="gene ID" value="EVEC_0001088601"/>
</dbReference>
<organism evidence="3">
    <name type="scientific">Enterobius vermicularis</name>
    <name type="common">Human pinworm</name>
    <dbReference type="NCBI Taxonomy" id="51028"/>
    <lineage>
        <taxon>Eukaryota</taxon>
        <taxon>Metazoa</taxon>
        <taxon>Ecdysozoa</taxon>
        <taxon>Nematoda</taxon>
        <taxon>Chromadorea</taxon>
        <taxon>Rhabditida</taxon>
        <taxon>Spirurina</taxon>
        <taxon>Oxyuridomorpha</taxon>
        <taxon>Oxyuroidea</taxon>
        <taxon>Oxyuridae</taxon>
        <taxon>Enterobius</taxon>
    </lineage>
</organism>
<protein>
    <submittedName>
        <fullName evidence="3">Microphthalmia-related transcription factor b</fullName>
    </submittedName>
</protein>
<reference evidence="1 2" key="2">
    <citation type="submission" date="2018-10" db="EMBL/GenBank/DDBJ databases">
        <authorList>
            <consortium name="Pathogen Informatics"/>
        </authorList>
    </citation>
    <scope>NUCLEOTIDE SEQUENCE [LARGE SCALE GENOMIC DNA]</scope>
</reference>
<dbReference type="EMBL" id="UXUI01010634">
    <property type="protein sequence ID" value="VDD95460.1"/>
    <property type="molecule type" value="Genomic_DNA"/>
</dbReference>
<keyword evidence="2" id="KW-1185">Reference proteome</keyword>
<reference evidence="3" key="1">
    <citation type="submission" date="2017-02" db="UniProtKB">
        <authorList>
            <consortium name="WormBaseParasite"/>
        </authorList>
    </citation>
    <scope>IDENTIFICATION</scope>
</reference>
<name>A0A0N4VJ65_ENTVE</name>
<dbReference type="AlphaFoldDB" id="A0A0N4VJ65"/>
<gene>
    <name evidence="1" type="ORF">EVEC_LOCUS10211</name>
</gene>
<sequence>MNAECVEAIIKPVMLDLPKSEDFRPLSDIEDGELLVQLDDPDFNANPMISSMNMASSGYMTSSGLLNSPEKNSDGLPELDSVEEQLCNLTMSTTK</sequence>